<accession>A0A401GEE7</accession>
<dbReference type="PRINTS" id="PR00069">
    <property type="entry name" value="ALDKETRDTASE"/>
</dbReference>
<protein>
    <submittedName>
        <fullName evidence="2">NADPH-dependent conjugated polyketone reductase C2</fullName>
    </submittedName>
</protein>
<dbReference type="PANTHER" id="PTHR43827:SF8">
    <property type="entry name" value="ALDO_KETO REDUCTASE FAMILY PROTEIN"/>
    <property type="match status" value="1"/>
</dbReference>
<proteinExistence type="predicted"/>
<comment type="caution">
    <text evidence="2">The sequence shown here is derived from an EMBL/GenBank/DDBJ whole genome shotgun (WGS) entry which is preliminary data.</text>
</comment>
<dbReference type="InParanoid" id="A0A401GEE7"/>
<dbReference type="EMBL" id="BFAD01000003">
    <property type="protein sequence ID" value="GBE80564.1"/>
    <property type="molecule type" value="Genomic_DNA"/>
</dbReference>
<dbReference type="AlphaFoldDB" id="A0A401GEE7"/>
<name>A0A401GEE7_9APHY</name>
<dbReference type="SUPFAM" id="SSF51430">
    <property type="entry name" value="NAD(P)-linked oxidoreductase"/>
    <property type="match status" value="1"/>
</dbReference>
<dbReference type="InterPro" id="IPR020471">
    <property type="entry name" value="AKR"/>
</dbReference>
<dbReference type="GeneID" id="38777481"/>
<evidence type="ECO:0000259" key="1">
    <source>
        <dbReference type="Pfam" id="PF00248"/>
    </source>
</evidence>
<evidence type="ECO:0000313" key="2">
    <source>
        <dbReference type="EMBL" id="GBE80564.1"/>
    </source>
</evidence>
<dbReference type="Gene3D" id="3.20.20.100">
    <property type="entry name" value="NADP-dependent oxidoreductase domain"/>
    <property type="match status" value="1"/>
</dbReference>
<reference evidence="2 3" key="1">
    <citation type="journal article" date="2018" name="Sci. Rep.">
        <title>Genome sequence of the cauliflower mushroom Sparassis crispa (Hanabiratake) and its association with beneficial usage.</title>
        <authorList>
            <person name="Kiyama R."/>
            <person name="Furutani Y."/>
            <person name="Kawaguchi K."/>
            <person name="Nakanishi T."/>
        </authorList>
    </citation>
    <scope>NUCLEOTIDE SEQUENCE [LARGE SCALE GENOMIC DNA]</scope>
</reference>
<dbReference type="GO" id="GO:0016491">
    <property type="term" value="F:oxidoreductase activity"/>
    <property type="evidence" value="ECO:0007669"/>
    <property type="project" value="InterPro"/>
</dbReference>
<dbReference type="STRING" id="139825.A0A401GEE7"/>
<dbReference type="Pfam" id="PF00248">
    <property type="entry name" value="Aldo_ket_red"/>
    <property type="match status" value="1"/>
</dbReference>
<dbReference type="OrthoDB" id="5357513at2759"/>
<dbReference type="CDD" id="cd19071">
    <property type="entry name" value="AKR_AKR1-5-like"/>
    <property type="match status" value="1"/>
</dbReference>
<evidence type="ECO:0000313" key="3">
    <source>
        <dbReference type="Proteomes" id="UP000287166"/>
    </source>
</evidence>
<feature type="domain" description="NADP-dependent oxidoreductase" evidence="1">
    <location>
        <begin position="12"/>
        <end position="265"/>
    </location>
</feature>
<dbReference type="PANTHER" id="PTHR43827">
    <property type="entry name" value="2,5-DIKETO-D-GLUCONIC ACID REDUCTASE"/>
    <property type="match status" value="1"/>
</dbReference>
<dbReference type="InterPro" id="IPR036812">
    <property type="entry name" value="NAD(P)_OxRdtase_dom_sf"/>
</dbReference>
<dbReference type="InterPro" id="IPR023210">
    <property type="entry name" value="NADP_OxRdtase_dom"/>
</dbReference>
<gene>
    <name evidence="2" type="ORF">SCP_0302790</name>
</gene>
<dbReference type="Proteomes" id="UP000287166">
    <property type="component" value="Unassembled WGS sequence"/>
</dbReference>
<keyword evidence="3" id="KW-1185">Reference proteome</keyword>
<sequence>MASCKIIYGTAWKRERTTALVVSAVLNGFRAIDTAAQLKHYREDLVGEALRILQMEHNIKREDLFVQTKYTSIGGQDHSQPLPYNPSDSVAKQVESSVMQSLANLGTSYVDSVLLHSPLDTMPHTLAAWRALMALQDSGKVKEIGICNTYDVRILKMLEEGSGRRVQIVQNRWFEGNYWDQDVCRYCRENDIQYQSFWTLSGSPNLLADASIQTIARAKGYTPAQVLFRLAQLHGITPLSGTTNERHMKEDADVENVDIRLEDENDGQVKAAVDDIRKLVWRL</sequence>
<dbReference type="RefSeq" id="XP_027611477.1">
    <property type="nucleotide sequence ID" value="XM_027755676.1"/>
</dbReference>
<organism evidence="2 3">
    <name type="scientific">Sparassis crispa</name>
    <dbReference type="NCBI Taxonomy" id="139825"/>
    <lineage>
        <taxon>Eukaryota</taxon>
        <taxon>Fungi</taxon>
        <taxon>Dikarya</taxon>
        <taxon>Basidiomycota</taxon>
        <taxon>Agaricomycotina</taxon>
        <taxon>Agaricomycetes</taxon>
        <taxon>Polyporales</taxon>
        <taxon>Sparassidaceae</taxon>
        <taxon>Sparassis</taxon>
    </lineage>
</organism>